<gene>
    <name evidence="9" type="ORF">RND81_07G193100</name>
</gene>
<dbReference type="AlphaFoldDB" id="A0AAW1JS92"/>
<evidence type="ECO:0000256" key="6">
    <source>
        <dbReference type="ARBA" id="ARBA00022786"/>
    </source>
</evidence>
<comment type="caution">
    <text evidence="9">The sequence shown here is derived from an EMBL/GenBank/DDBJ whole genome shotgun (WGS) entry which is preliminary data.</text>
</comment>
<dbReference type="InterPro" id="IPR003613">
    <property type="entry name" value="Ubox_domain"/>
</dbReference>
<evidence type="ECO:0000256" key="3">
    <source>
        <dbReference type="ARBA" id="ARBA00012483"/>
    </source>
</evidence>
<dbReference type="PANTHER" id="PTHR23315">
    <property type="entry name" value="U BOX DOMAIN-CONTAINING"/>
    <property type="match status" value="1"/>
</dbReference>
<dbReference type="FunFam" id="3.30.40.10:FF:000442">
    <property type="entry name" value="RING-type E3 ubiquitin transferase"/>
    <property type="match status" value="1"/>
</dbReference>
<dbReference type="EMBL" id="JBDFQZ010000007">
    <property type="protein sequence ID" value="KAK9707369.1"/>
    <property type="molecule type" value="Genomic_DNA"/>
</dbReference>
<keyword evidence="6" id="KW-0833">Ubl conjugation pathway</keyword>
<dbReference type="SMART" id="SM00504">
    <property type="entry name" value="Ubox"/>
    <property type="match status" value="1"/>
</dbReference>
<dbReference type="Pfam" id="PF25598">
    <property type="entry name" value="ARM_PUB"/>
    <property type="match status" value="1"/>
</dbReference>
<dbReference type="InterPro" id="IPR016024">
    <property type="entry name" value="ARM-type_fold"/>
</dbReference>
<dbReference type="GO" id="GO:0016567">
    <property type="term" value="P:protein ubiquitination"/>
    <property type="evidence" value="ECO:0007669"/>
    <property type="project" value="InterPro"/>
</dbReference>
<evidence type="ECO:0000313" key="10">
    <source>
        <dbReference type="Proteomes" id="UP001443914"/>
    </source>
</evidence>
<protein>
    <recommendedName>
        <fullName evidence="3">RING-type E3 ubiquitin transferase</fullName>
        <ecNumber evidence="3">2.3.2.27</ecNumber>
    </recommendedName>
</protein>
<name>A0AAW1JS92_SAPOF</name>
<sequence>MKFNADHSNRRTLTFPVVKPCESISYSTLINSLISLCSTISTFNSRAVLFTSNKRNAKNALRFIGLLGVFLEEIKDGDFKGKSVISPLCDIHVVLQEILGLFHDLTRRDARAWVLLRSEDVAGRFRAGFGLMVGAVARIPEVVFGGCDVEVRECVDFLTRQVKRVGFGVESGDVWALGVVGSTLGRFERRVIPDPSELRRVMGYLDIKTWSECDDQVRFLENENGLFESGLESTMRLLGLMAYCRCVLFDHIDGNNINNNRKIEENKCEYVSICESLKLDDFKCPISLEVMVDPVTISTGHTYDRSSILKWFKSGNPVCPKTGQKVQSLDLVPNVAIKSLIKQYCLENGVPLPSVKAKYNTKNGANDVGSLVVTEIMKMVAGFLSIKLALGTMAEKSKAVYEIRLLTKRSTLSRVCFVECGVIPYLLNLILAKDSTTQENSMAALLNLSKHSESRPIIVNNGGLGLVVGVLRNGVKIEARHHASAVLFYLSSVEEYRRLIGSHPDAIPSLVELIRVGGGQGRKNALAAVFSLLMLPSNHCRVLEGRLVPLLITLLGSQNSTDDLIVDSLAVLSALAEKHEGAKAILRTKAVDTIVKVLCSSSSESSRLRGEHCTALLLALCVNGGREVVAVLGKNTSLMGALYSLLIEGTFRATKKAKSLINILHEFSERSSIPSMPRALPHENFIHVW</sequence>
<dbReference type="InterPro" id="IPR000225">
    <property type="entry name" value="Armadillo"/>
</dbReference>
<comment type="catalytic activity">
    <reaction evidence="1">
        <text>S-ubiquitinyl-[E2 ubiquitin-conjugating enzyme]-L-cysteine + [acceptor protein]-L-lysine = [E2 ubiquitin-conjugating enzyme]-L-cysteine + N(6)-ubiquitinyl-[acceptor protein]-L-lysine.</text>
        <dbReference type="EC" id="2.3.2.27"/>
    </reaction>
</comment>
<feature type="domain" description="U-box" evidence="8">
    <location>
        <begin position="277"/>
        <end position="351"/>
    </location>
</feature>
<evidence type="ECO:0000256" key="2">
    <source>
        <dbReference type="ARBA" id="ARBA00004906"/>
    </source>
</evidence>
<dbReference type="InterPro" id="IPR045210">
    <property type="entry name" value="RING-Ubox_PUB"/>
</dbReference>
<dbReference type="SUPFAM" id="SSF48371">
    <property type="entry name" value="ARM repeat"/>
    <property type="match status" value="1"/>
</dbReference>
<dbReference type="CDD" id="cd16664">
    <property type="entry name" value="RING-Ubox_PUB"/>
    <property type="match status" value="1"/>
</dbReference>
<evidence type="ECO:0000256" key="1">
    <source>
        <dbReference type="ARBA" id="ARBA00000900"/>
    </source>
</evidence>
<reference evidence="9" key="1">
    <citation type="submission" date="2024-03" db="EMBL/GenBank/DDBJ databases">
        <title>WGS assembly of Saponaria officinalis var. Norfolk2.</title>
        <authorList>
            <person name="Jenkins J."/>
            <person name="Shu S."/>
            <person name="Grimwood J."/>
            <person name="Barry K."/>
            <person name="Goodstein D."/>
            <person name="Schmutz J."/>
            <person name="Leebens-Mack J."/>
            <person name="Osbourn A."/>
        </authorList>
    </citation>
    <scope>NUCLEOTIDE SEQUENCE [LARGE SCALE GENOMIC DNA]</scope>
    <source>
        <strain evidence="9">JIC</strain>
    </source>
</reference>
<evidence type="ECO:0000256" key="5">
    <source>
        <dbReference type="ARBA" id="ARBA00022737"/>
    </source>
</evidence>
<dbReference type="PANTHER" id="PTHR23315:SF307">
    <property type="entry name" value="U-BOX DOMAIN-CONTAINING PROTEIN 19"/>
    <property type="match status" value="1"/>
</dbReference>
<accession>A0AAW1JS92</accession>
<dbReference type="InterPro" id="IPR013083">
    <property type="entry name" value="Znf_RING/FYVE/PHD"/>
</dbReference>
<feature type="repeat" description="ARM" evidence="7">
    <location>
        <begin position="546"/>
        <end position="590"/>
    </location>
</feature>
<dbReference type="EC" id="2.3.2.27" evidence="3"/>
<dbReference type="Gene3D" id="3.30.40.10">
    <property type="entry name" value="Zinc/RING finger domain, C3HC4 (zinc finger)"/>
    <property type="match status" value="1"/>
</dbReference>
<evidence type="ECO:0000259" key="8">
    <source>
        <dbReference type="PROSITE" id="PS51698"/>
    </source>
</evidence>
<evidence type="ECO:0000256" key="4">
    <source>
        <dbReference type="ARBA" id="ARBA00022679"/>
    </source>
</evidence>
<keyword evidence="10" id="KW-1185">Reference proteome</keyword>
<dbReference type="PROSITE" id="PS51698">
    <property type="entry name" value="U_BOX"/>
    <property type="match status" value="1"/>
</dbReference>
<dbReference type="SUPFAM" id="SSF57850">
    <property type="entry name" value="RING/U-box"/>
    <property type="match status" value="1"/>
</dbReference>
<organism evidence="9 10">
    <name type="scientific">Saponaria officinalis</name>
    <name type="common">Common soapwort</name>
    <name type="synonym">Lychnis saponaria</name>
    <dbReference type="NCBI Taxonomy" id="3572"/>
    <lineage>
        <taxon>Eukaryota</taxon>
        <taxon>Viridiplantae</taxon>
        <taxon>Streptophyta</taxon>
        <taxon>Embryophyta</taxon>
        <taxon>Tracheophyta</taxon>
        <taxon>Spermatophyta</taxon>
        <taxon>Magnoliopsida</taxon>
        <taxon>eudicotyledons</taxon>
        <taxon>Gunneridae</taxon>
        <taxon>Pentapetalae</taxon>
        <taxon>Caryophyllales</taxon>
        <taxon>Caryophyllaceae</taxon>
        <taxon>Caryophylleae</taxon>
        <taxon>Saponaria</taxon>
    </lineage>
</organism>
<evidence type="ECO:0000256" key="7">
    <source>
        <dbReference type="PROSITE-ProRule" id="PRU00259"/>
    </source>
</evidence>
<dbReference type="GO" id="GO:0061630">
    <property type="term" value="F:ubiquitin protein ligase activity"/>
    <property type="evidence" value="ECO:0007669"/>
    <property type="project" value="UniProtKB-EC"/>
</dbReference>
<comment type="pathway">
    <text evidence="2">Protein modification; protein ubiquitination.</text>
</comment>
<keyword evidence="4" id="KW-0808">Transferase</keyword>
<keyword evidence="5" id="KW-0677">Repeat</keyword>
<dbReference type="PROSITE" id="PS50176">
    <property type="entry name" value="ARM_REPEAT"/>
    <property type="match status" value="2"/>
</dbReference>
<dbReference type="Gene3D" id="1.25.10.10">
    <property type="entry name" value="Leucine-rich Repeat Variant"/>
    <property type="match status" value="1"/>
</dbReference>
<dbReference type="InterPro" id="IPR058678">
    <property type="entry name" value="ARM_PUB"/>
</dbReference>
<dbReference type="Proteomes" id="UP001443914">
    <property type="component" value="Unassembled WGS sequence"/>
</dbReference>
<dbReference type="InterPro" id="IPR011989">
    <property type="entry name" value="ARM-like"/>
</dbReference>
<dbReference type="Pfam" id="PF04564">
    <property type="entry name" value="U-box"/>
    <property type="match status" value="1"/>
</dbReference>
<proteinExistence type="predicted"/>
<feature type="repeat" description="ARM" evidence="7">
    <location>
        <begin position="421"/>
        <end position="463"/>
    </location>
</feature>
<evidence type="ECO:0000313" key="9">
    <source>
        <dbReference type="EMBL" id="KAK9707369.1"/>
    </source>
</evidence>